<gene>
    <name evidence="1" type="ORF">BLA3211_08171</name>
</gene>
<dbReference type="EMBL" id="CABWIL020000050">
    <property type="protein sequence ID" value="CAB3974733.1"/>
    <property type="molecule type" value="Genomic_DNA"/>
</dbReference>
<proteinExistence type="predicted"/>
<reference evidence="1 2" key="1">
    <citation type="submission" date="2020-04" db="EMBL/GenBank/DDBJ databases">
        <authorList>
            <person name="Depoorter E."/>
        </authorList>
    </citation>
    <scope>NUCLEOTIDE SEQUENCE [LARGE SCALE GENOMIC DNA]</scope>
    <source>
        <strain evidence="1 2">BCC0217</strain>
    </source>
</reference>
<name>A0A6J5JRU8_9BURK</name>
<dbReference type="Proteomes" id="UP000494301">
    <property type="component" value="Unassembled WGS sequence"/>
</dbReference>
<accession>A0A6J5JRU8</accession>
<sequence length="97" mass="10368">MIDARPTTLAVASVYWLARRCRSMLTSNRMPITPIIANTTSAVLPTTAAGIAYASLASVVTSAMTMFPERFSEAIDATKSGFARGGRTAGNRRRSAR</sequence>
<evidence type="ECO:0000313" key="1">
    <source>
        <dbReference type="EMBL" id="CAB3974733.1"/>
    </source>
</evidence>
<evidence type="ECO:0000313" key="2">
    <source>
        <dbReference type="Proteomes" id="UP000494301"/>
    </source>
</evidence>
<protein>
    <submittedName>
        <fullName evidence="1">LysR family transcriptional regulator</fullName>
    </submittedName>
</protein>
<organism evidence="1 2">
    <name type="scientific">Burkholderia aenigmatica</name>
    <dbReference type="NCBI Taxonomy" id="2015348"/>
    <lineage>
        <taxon>Bacteria</taxon>
        <taxon>Pseudomonadati</taxon>
        <taxon>Pseudomonadota</taxon>
        <taxon>Betaproteobacteria</taxon>
        <taxon>Burkholderiales</taxon>
        <taxon>Burkholderiaceae</taxon>
        <taxon>Burkholderia</taxon>
        <taxon>Burkholderia cepacia complex</taxon>
    </lineage>
</organism>
<dbReference type="AlphaFoldDB" id="A0A6J5JRU8"/>